<gene>
    <name evidence="2" type="ORF">E7215_00400</name>
</gene>
<feature type="transmembrane region" description="Helical" evidence="1">
    <location>
        <begin position="203"/>
        <end position="226"/>
    </location>
</feature>
<feature type="transmembrane region" description="Helical" evidence="1">
    <location>
        <begin position="129"/>
        <end position="146"/>
    </location>
</feature>
<proteinExistence type="predicted"/>
<evidence type="ECO:0000313" key="3">
    <source>
        <dbReference type="Proteomes" id="UP000768462"/>
    </source>
</evidence>
<evidence type="ECO:0000256" key="1">
    <source>
        <dbReference type="SAM" id="Phobius"/>
    </source>
</evidence>
<evidence type="ECO:0008006" key="4">
    <source>
        <dbReference type="Google" id="ProtNLM"/>
    </source>
</evidence>
<sequence length="438" mass="50185">MNLKKKHAFLGIILIISCITYISVFVNKELVGYTIVGILLLSIINMISKISKANTLNSLSFNFIFFIVYSVYFFIGSIPILNYEKTQSFTIILICLGIGSYFIGTLFTNKVKQERNFKNRLYNYKYVDLAMKVFFTIGMIAIIFLILRNGILITNPVARGMVNKKINFLTNFFWMSGSYLFMKSMKANKKITFRNTMMIASVILLESTLGYRTPVLIVAVVFLFSYDQYVSKIKVKTVFILSIIILGMLSLYAYIRLKLEMGNGVYIYSSQSGIEEKWTWILPLIFITRTGTEVLTKLQGILAIESFLHGKLFMSIFSVLLPGEQDSSRMIVTRLLGTRLESSTTMTLIGQFYMDFNVLGIIMGMIIIGYTSNRIYNSVKIYRKNGMEVPLILMYRYSIWTAIVISSIHTGLVDFILIFIVLINEILVIISTKKNRYI</sequence>
<feature type="transmembrane region" description="Helical" evidence="1">
    <location>
        <begin position="7"/>
        <end position="24"/>
    </location>
</feature>
<keyword evidence="1" id="KW-1133">Transmembrane helix</keyword>
<comment type="caution">
    <text evidence="2">The sequence shown here is derived from an EMBL/GenBank/DDBJ whole genome shotgun (WGS) entry which is preliminary data.</text>
</comment>
<reference evidence="2" key="1">
    <citation type="submission" date="2019-04" db="EMBL/GenBank/DDBJ databases">
        <title>Evolution of Biomass-Degrading Anaerobic Consortia Revealed by Metagenomics.</title>
        <authorList>
            <person name="Peng X."/>
        </authorList>
    </citation>
    <scope>NUCLEOTIDE SEQUENCE</scope>
    <source>
        <strain evidence="2">SIG254</strain>
    </source>
</reference>
<dbReference type="Proteomes" id="UP000768462">
    <property type="component" value="Unassembled WGS sequence"/>
</dbReference>
<feature type="transmembrane region" description="Helical" evidence="1">
    <location>
        <begin position="238"/>
        <end position="255"/>
    </location>
</feature>
<dbReference type="AlphaFoldDB" id="A0A927W4X8"/>
<evidence type="ECO:0000313" key="2">
    <source>
        <dbReference type="EMBL" id="MBE6058625.1"/>
    </source>
</evidence>
<keyword evidence="1" id="KW-0472">Membrane</keyword>
<feature type="transmembrane region" description="Helical" evidence="1">
    <location>
        <begin position="87"/>
        <end position="108"/>
    </location>
</feature>
<organism evidence="2 3">
    <name type="scientific">Clostridium sulfidigenes</name>
    <dbReference type="NCBI Taxonomy" id="318464"/>
    <lineage>
        <taxon>Bacteria</taxon>
        <taxon>Bacillati</taxon>
        <taxon>Bacillota</taxon>
        <taxon>Clostridia</taxon>
        <taxon>Eubacteriales</taxon>
        <taxon>Clostridiaceae</taxon>
        <taxon>Clostridium</taxon>
    </lineage>
</organism>
<dbReference type="Pfam" id="PF01901">
    <property type="entry name" value="O_anti_polymase"/>
    <property type="match status" value="1"/>
</dbReference>
<dbReference type="InterPro" id="IPR002760">
    <property type="entry name" value="O_anti_polymase"/>
</dbReference>
<protein>
    <recommendedName>
        <fullName evidence="4">Oligosaccharide repeat unit polymerase</fullName>
    </recommendedName>
</protein>
<feature type="transmembrane region" description="Helical" evidence="1">
    <location>
        <begin position="166"/>
        <end position="182"/>
    </location>
</feature>
<feature type="transmembrane region" description="Helical" evidence="1">
    <location>
        <begin position="30"/>
        <end position="47"/>
    </location>
</feature>
<name>A0A927W4X8_9CLOT</name>
<feature type="transmembrane region" description="Helical" evidence="1">
    <location>
        <begin position="352"/>
        <end position="370"/>
    </location>
</feature>
<dbReference type="EMBL" id="SVCM01000007">
    <property type="protein sequence ID" value="MBE6058625.1"/>
    <property type="molecule type" value="Genomic_DNA"/>
</dbReference>
<dbReference type="PROSITE" id="PS51257">
    <property type="entry name" value="PROKAR_LIPOPROTEIN"/>
    <property type="match status" value="1"/>
</dbReference>
<keyword evidence="1" id="KW-0812">Transmembrane</keyword>
<accession>A0A927W4X8</accession>
<feature type="transmembrane region" description="Helical" evidence="1">
    <location>
        <begin position="59"/>
        <end position="81"/>
    </location>
</feature>